<keyword evidence="9" id="KW-0010">Activator</keyword>
<evidence type="ECO:0000259" key="15">
    <source>
        <dbReference type="PROSITE" id="PS51810"/>
    </source>
</evidence>
<keyword evidence="11" id="KW-0539">Nucleus</keyword>
<evidence type="ECO:0000256" key="6">
    <source>
        <dbReference type="ARBA" id="ARBA00022833"/>
    </source>
</evidence>
<feature type="compositionally biased region" description="Low complexity" evidence="13">
    <location>
        <begin position="938"/>
        <end position="951"/>
    </location>
</feature>
<sequence>MDDSSAAASPTPDHHHDVDPSKRTSSPPLAEMDASSEGGGDSEKVFRRRVEWPVKKGATIGPFSARIELVQEECVRENSICVRGSSKALFSIFILEYYCEEILNQTNIRPANVNGPRAALVYIYKPDKQLYLLTLKDVEEQDNIPTVFLEGGQDRHPGSEEVDDLIQREVKAAAVQKAIGGVIAAGGFPSYSDGASPKTELGGGATSPHDDPASGIQEPVQVPSVSCQSCGVTFRNPANLNAHQLYYCAARETTPVPPSTRNRPPRQPSTPREAYAADQAVLAKETGQPEDLVCILCKARFSNLTNCLSHMIKLHTEQNSQACKCCNFISVDVKLLKEHMLIHVRGSGINPNIFMATQGSRALMGPLAFHGMKDRRLEEKRKRKKHHQAPGGHALSPPHDGGSSSTSTVDEDQDQTDDIKTSSAVRDNEQNGSLSQDNRNAETEPSLSTSETRRTPPASSSDLGKVQNELQTRPVGRFLCVECDIYFSSHKNFVAHKQFYCQGHTKERKQVGHGQVPPVPAPPVPLVQCGNCGAVFPSRDKLAVHTLYFCHCRKPGNSSAQVSEPLADKSNQQGKPSLKNDPETGNSEEEKDKTDADSSKTKNAPSAKPQVKVEPDEDASGNNKEHEQSVTGNRGVSPNVPLYQAGMAGNGLSPGSVLLAPGNIPTYIGRQGNSPVYIVASHVYVTPPGEPGSRGIPPAPYPQFSTVIPGGREVVFKGEHGAPIPGERPLDLTVRKRKGCEEIVSEGGSASKVIKNEPVDQKSASSSPTPQPESTSSIPPPFNLSNFPGHVQYKCPGCHIAFNRLESLDIHRQFYCQSESGSGNQTPVLHSSTSIPVHTTLPALPYYQIVTNPGPANGAALVPALATVNLRDNHSAISESKGIEGSRSLSKGRASSSSGAEAMEGITASETTSPSQHESKEKENKDSKKTPETSENLGSKGSSPSTSRTSPMLPGSPNNLARHPGGQNGDSSESGGHTVPMYMPSVVRYMCPACGVSFMKLESLSAHQQFYCRASQEALNSDRSSPNVKGSVPSDSIPITGSMMPRSSSRSSEDAPMPSMKKSPSGHSSKRNESIAAMDTREKPDVGEAVPGESNNTNVHAILPGAEKGDDSGNESRTSLSPDDSKRNNAASIDVRCKENGKEKDNACTIQIKLEKEEEDSDTRDTSDTCTITDNNNVIHVKSEKIEGDSCCSGTEKLLPKACRQENGTSEAPSLQNGCHGPESAKGGVDFTPPKALDSTESNPPASPPCGVNGPRHNGAGVTAGVAGRPAPIMLKHCRACNISFSSLSTFIAHKKYYCASHHVAKNPVH</sequence>
<keyword evidence="2" id="KW-0678">Repressor</keyword>
<proteinExistence type="predicted"/>
<keyword evidence="4" id="KW-0677">Repeat</keyword>
<feature type="region of interest" description="Disordered" evidence="13">
    <location>
        <begin position="1"/>
        <end position="43"/>
    </location>
</feature>
<feature type="region of interest" description="Disordered" evidence="13">
    <location>
        <begin position="745"/>
        <end position="783"/>
    </location>
</feature>
<feature type="domain" description="C2H2-type" evidence="14">
    <location>
        <begin position="225"/>
        <end position="252"/>
    </location>
</feature>
<keyword evidence="5 12" id="KW-0863">Zinc-finger</keyword>
<dbReference type="Gene3D" id="3.30.160.60">
    <property type="entry name" value="Classic Zinc Finger"/>
    <property type="match status" value="1"/>
</dbReference>
<dbReference type="GO" id="GO:0045944">
    <property type="term" value="P:positive regulation of transcription by RNA polymerase II"/>
    <property type="evidence" value="ECO:0000318"/>
    <property type="project" value="GO_Central"/>
</dbReference>
<keyword evidence="3" id="KW-0479">Metal-binding</keyword>
<keyword evidence="7" id="KW-0805">Transcription regulation</keyword>
<evidence type="ECO:0000256" key="9">
    <source>
        <dbReference type="ARBA" id="ARBA00023159"/>
    </source>
</evidence>
<dbReference type="GO" id="GO:0061629">
    <property type="term" value="F:RNA polymerase II-specific DNA-binding transcription factor binding"/>
    <property type="evidence" value="ECO:0007669"/>
    <property type="project" value="InterPro"/>
</dbReference>
<feature type="domain" description="C2H2-type" evidence="14">
    <location>
        <begin position="1276"/>
        <end position="1308"/>
    </location>
</feature>
<comment type="subcellular location">
    <subcellularLocation>
        <location evidence="1">Nucleus</location>
    </subcellularLocation>
</comment>
<accession>A0A7M7N5R6</accession>
<evidence type="ECO:0000256" key="1">
    <source>
        <dbReference type="ARBA" id="ARBA00004123"/>
    </source>
</evidence>
<dbReference type="Proteomes" id="UP000007110">
    <property type="component" value="Unassembled WGS sequence"/>
</dbReference>
<evidence type="ECO:0000256" key="3">
    <source>
        <dbReference type="ARBA" id="ARBA00022723"/>
    </source>
</evidence>
<evidence type="ECO:0000256" key="12">
    <source>
        <dbReference type="PROSITE-ProRule" id="PRU00042"/>
    </source>
</evidence>
<evidence type="ECO:0000256" key="11">
    <source>
        <dbReference type="ARBA" id="ARBA00023242"/>
    </source>
</evidence>
<keyword evidence="6" id="KW-0862">Zinc</keyword>
<dbReference type="InterPro" id="IPR039746">
    <property type="entry name" value="FOG"/>
</dbReference>
<organism evidence="16 17">
    <name type="scientific">Strongylocentrotus purpuratus</name>
    <name type="common">Purple sea urchin</name>
    <dbReference type="NCBI Taxonomy" id="7668"/>
    <lineage>
        <taxon>Eukaryota</taxon>
        <taxon>Metazoa</taxon>
        <taxon>Echinodermata</taxon>
        <taxon>Eleutherozoa</taxon>
        <taxon>Echinozoa</taxon>
        <taxon>Echinoidea</taxon>
        <taxon>Euechinoidea</taxon>
        <taxon>Echinacea</taxon>
        <taxon>Camarodonta</taxon>
        <taxon>Echinidea</taxon>
        <taxon>Strongylocentrotidae</taxon>
        <taxon>Strongylocentrotus</taxon>
    </lineage>
</organism>
<protein>
    <submittedName>
        <fullName evidence="16">Uncharacterized protein</fullName>
    </submittedName>
</protein>
<feature type="compositionally biased region" description="Basic and acidic residues" evidence="13">
    <location>
        <begin position="12"/>
        <end position="22"/>
    </location>
</feature>
<dbReference type="PROSITE" id="PS51810">
    <property type="entry name" value="ZF_CCHC_FOG"/>
    <property type="match status" value="2"/>
</dbReference>
<keyword evidence="17" id="KW-1185">Reference proteome</keyword>
<dbReference type="SUPFAM" id="SSF57667">
    <property type="entry name" value="beta-beta-alpha zinc fingers"/>
    <property type="match status" value="5"/>
</dbReference>
<dbReference type="PANTHER" id="PTHR12958">
    <property type="entry name" value="FRIEND OF GATA2-RELATED"/>
    <property type="match status" value="1"/>
</dbReference>
<feature type="region of interest" description="Disordered" evidence="13">
    <location>
        <begin position="879"/>
        <end position="979"/>
    </location>
</feature>
<dbReference type="GO" id="GO:0008270">
    <property type="term" value="F:zinc ion binding"/>
    <property type="evidence" value="ECO:0007669"/>
    <property type="project" value="UniProtKB-KW"/>
</dbReference>
<feature type="region of interest" description="Disordered" evidence="13">
    <location>
        <begin position="1204"/>
        <end position="1263"/>
    </location>
</feature>
<feature type="region of interest" description="Disordered" evidence="13">
    <location>
        <begin position="253"/>
        <end position="273"/>
    </location>
</feature>
<feature type="domain" description="CCHC FOG-type" evidence="15">
    <location>
        <begin position="1270"/>
        <end position="1303"/>
    </location>
</feature>
<evidence type="ECO:0000256" key="7">
    <source>
        <dbReference type="ARBA" id="ARBA00023015"/>
    </source>
</evidence>
<name>A0A7M7N5R6_STRPU</name>
<dbReference type="Pfam" id="PF25445">
    <property type="entry name" value="CCHC_ZFPM2"/>
    <property type="match status" value="2"/>
</dbReference>
<feature type="compositionally biased region" description="Basic and acidic residues" evidence="13">
    <location>
        <begin position="917"/>
        <end position="932"/>
    </location>
</feature>
<keyword evidence="10" id="KW-0804">Transcription</keyword>
<dbReference type="KEGG" id="spu:100890028"/>
<dbReference type="GO" id="GO:0005634">
    <property type="term" value="C:nucleus"/>
    <property type="evidence" value="ECO:0000318"/>
    <property type="project" value="GO_Central"/>
</dbReference>
<dbReference type="GO" id="GO:0007507">
    <property type="term" value="P:heart development"/>
    <property type="evidence" value="ECO:0000318"/>
    <property type="project" value="GO_Central"/>
</dbReference>
<dbReference type="InParanoid" id="A0A7M7N5R6"/>
<dbReference type="GO" id="GO:0009653">
    <property type="term" value="P:anatomical structure morphogenesis"/>
    <property type="evidence" value="ECO:0007669"/>
    <property type="project" value="UniProtKB-ARBA"/>
</dbReference>
<feature type="compositionally biased region" description="Basic and acidic residues" evidence="13">
    <location>
        <begin position="578"/>
        <end position="600"/>
    </location>
</feature>
<evidence type="ECO:0000313" key="16">
    <source>
        <dbReference type="EnsemblMetazoa" id="XP_030831582"/>
    </source>
</evidence>
<dbReference type="InterPro" id="IPR034731">
    <property type="entry name" value="Znf_CCHC_FOG"/>
</dbReference>
<dbReference type="SMART" id="SM00355">
    <property type="entry name" value="ZnF_C2H2"/>
    <property type="match status" value="8"/>
</dbReference>
<dbReference type="EnsemblMetazoa" id="XM_030975722">
    <property type="protein sequence ID" value="XP_030831582"/>
    <property type="gene ID" value="LOC100890028"/>
</dbReference>
<reference evidence="16" key="2">
    <citation type="submission" date="2021-01" db="UniProtKB">
        <authorList>
            <consortium name="EnsemblMetazoa"/>
        </authorList>
    </citation>
    <scope>IDENTIFICATION</scope>
</reference>
<dbReference type="GO" id="GO:0000122">
    <property type="term" value="P:negative regulation of transcription by RNA polymerase II"/>
    <property type="evidence" value="ECO:0000318"/>
    <property type="project" value="GO_Central"/>
</dbReference>
<feature type="compositionally biased region" description="Polar residues" evidence="13">
    <location>
        <begin position="421"/>
        <end position="450"/>
    </location>
</feature>
<evidence type="ECO:0000256" key="13">
    <source>
        <dbReference type="SAM" id="MobiDB-lite"/>
    </source>
</evidence>
<dbReference type="OrthoDB" id="8742770at2759"/>
<dbReference type="PROSITE" id="PS00028">
    <property type="entry name" value="ZINC_FINGER_C2H2_1"/>
    <property type="match status" value="2"/>
</dbReference>
<feature type="compositionally biased region" description="Low complexity" evidence="13">
    <location>
        <begin position="763"/>
        <end position="777"/>
    </location>
</feature>
<dbReference type="GO" id="GO:0003677">
    <property type="term" value="F:DNA binding"/>
    <property type="evidence" value="ECO:0007669"/>
    <property type="project" value="UniProtKB-KW"/>
</dbReference>
<dbReference type="GeneID" id="100890028"/>
<feature type="domain" description="C2H2-type" evidence="14">
    <location>
        <begin position="478"/>
        <end position="509"/>
    </location>
</feature>
<feature type="region of interest" description="Disordered" evidence="13">
    <location>
        <begin position="194"/>
        <end position="218"/>
    </location>
</feature>
<evidence type="ECO:0000313" key="17">
    <source>
        <dbReference type="Proteomes" id="UP000007110"/>
    </source>
</evidence>
<reference evidence="17" key="1">
    <citation type="submission" date="2015-02" db="EMBL/GenBank/DDBJ databases">
        <title>Genome sequencing for Strongylocentrotus purpuratus.</title>
        <authorList>
            <person name="Murali S."/>
            <person name="Liu Y."/>
            <person name="Vee V."/>
            <person name="English A."/>
            <person name="Wang M."/>
            <person name="Skinner E."/>
            <person name="Han Y."/>
            <person name="Muzny D.M."/>
            <person name="Worley K.C."/>
            <person name="Gibbs R.A."/>
        </authorList>
    </citation>
    <scope>NUCLEOTIDE SEQUENCE</scope>
</reference>
<dbReference type="InterPro" id="IPR059121">
    <property type="entry name" value="CCHC_ZFPM2-like"/>
</dbReference>
<feature type="compositionally biased region" description="Polar residues" evidence="13">
    <location>
        <begin position="1017"/>
        <end position="1039"/>
    </location>
</feature>
<feature type="domain" description="C2H2-type" evidence="14">
    <location>
        <begin position="989"/>
        <end position="1018"/>
    </location>
</feature>
<dbReference type="GO" id="GO:0030154">
    <property type="term" value="P:cell differentiation"/>
    <property type="evidence" value="ECO:0000318"/>
    <property type="project" value="GO_Central"/>
</dbReference>
<feature type="compositionally biased region" description="Low complexity" evidence="13">
    <location>
        <begin position="885"/>
        <end position="900"/>
    </location>
</feature>
<dbReference type="InterPro" id="IPR036236">
    <property type="entry name" value="Znf_C2H2_sf"/>
</dbReference>
<dbReference type="FunCoup" id="A0A7M7N5R6">
    <property type="interactions" value="498"/>
</dbReference>
<keyword evidence="8" id="KW-0238">DNA-binding</keyword>
<evidence type="ECO:0000256" key="5">
    <source>
        <dbReference type="ARBA" id="ARBA00022771"/>
    </source>
</evidence>
<dbReference type="RefSeq" id="XP_030831582.1">
    <property type="nucleotide sequence ID" value="XM_030975722.1"/>
</dbReference>
<evidence type="ECO:0000256" key="2">
    <source>
        <dbReference type="ARBA" id="ARBA00022491"/>
    </source>
</evidence>
<feature type="region of interest" description="Disordered" evidence="13">
    <location>
        <begin position="1017"/>
        <end position="1146"/>
    </location>
</feature>
<evidence type="ECO:0000256" key="4">
    <source>
        <dbReference type="ARBA" id="ARBA00022737"/>
    </source>
</evidence>
<feature type="domain" description="CCHC FOG-type" evidence="15">
    <location>
        <begin position="472"/>
        <end position="505"/>
    </location>
</feature>
<feature type="compositionally biased region" description="Polar residues" evidence="13">
    <location>
        <begin position="1206"/>
        <end position="1217"/>
    </location>
</feature>
<feature type="compositionally biased region" description="Low complexity" evidence="13">
    <location>
        <begin position="1042"/>
        <end position="1059"/>
    </location>
</feature>
<feature type="compositionally biased region" description="Basic and acidic residues" evidence="13">
    <location>
        <begin position="1135"/>
        <end position="1146"/>
    </location>
</feature>
<dbReference type="InterPro" id="IPR013087">
    <property type="entry name" value="Znf_C2H2_type"/>
</dbReference>
<feature type="region of interest" description="Disordered" evidence="13">
    <location>
        <begin position="377"/>
        <end position="467"/>
    </location>
</feature>
<feature type="region of interest" description="Disordered" evidence="13">
    <location>
        <begin position="558"/>
        <end position="642"/>
    </location>
</feature>
<evidence type="ECO:0000256" key="8">
    <source>
        <dbReference type="ARBA" id="ARBA00023125"/>
    </source>
</evidence>
<dbReference type="PANTHER" id="PTHR12958:SF3">
    <property type="entry name" value="ZINC FINGER PROTEIN USH"/>
    <property type="match status" value="1"/>
</dbReference>
<evidence type="ECO:0000259" key="14">
    <source>
        <dbReference type="PROSITE" id="PS50157"/>
    </source>
</evidence>
<evidence type="ECO:0000256" key="10">
    <source>
        <dbReference type="ARBA" id="ARBA00023163"/>
    </source>
</evidence>
<dbReference type="PROSITE" id="PS50157">
    <property type="entry name" value="ZINC_FINGER_C2H2_2"/>
    <property type="match status" value="4"/>
</dbReference>